<reference evidence="2 3" key="1">
    <citation type="submission" date="2024-11" db="EMBL/GenBank/DDBJ databases">
        <title>Chromosome-level genome assembly of Eucalyptus globulus Labill. provides insights into its genome evolution.</title>
        <authorList>
            <person name="Li X."/>
        </authorList>
    </citation>
    <scope>NUCLEOTIDE SEQUENCE [LARGE SCALE GENOMIC DNA]</scope>
    <source>
        <strain evidence="2">CL2024</strain>
        <tissue evidence="2">Fresh tender leaves</tissue>
    </source>
</reference>
<evidence type="ECO:0000313" key="3">
    <source>
        <dbReference type="Proteomes" id="UP001634007"/>
    </source>
</evidence>
<dbReference type="PANTHER" id="PTHR34665">
    <property type="entry name" value="DUF3741 DOMAIN-CONTAINING PROTEIN"/>
    <property type="match status" value="1"/>
</dbReference>
<protein>
    <submittedName>
        <fullName evidence="2">Uncharacterized protein</fullName>
    </submittedName>
</protein>
<organism evidence="2 3">
    <name type="scientific">Eucalyptus globulus</name>
    <name type="common">Tasmanian blue gum</name>
    <dbReference type="NCBI Taxonomy" id="34317"/>
    <lineage>
        <taxon>Eukaryota</taxon>
        <taxon>Viridiplantae</taxon>
        <taxon>Streptophyta</taxon>
        <taxon>Embryophyta</taxon>
        <taxon>Tracheophyta</taxon>
        <taxon>Spermatophyta</taxon>
        <taxon>Magnoliopsida</taxon>
        <taxon>eudicotyledons</taxon>
        <taxon>Gunneridae</taxon>
        <taxon>Pentapetalae</taxon>
        <taxon>rosids</taxon>
        <taxon>malvids</taxon>
        <taxon>Myrtales</taxon>
        <taxon>Myrtaceae</taxon>
        <taxon>Myrtoideae</taxon>
        <taxon>Eucalypteae</taxon>
        <taxon>Eucalyptus</taxon>
    </lineage>
</organism>
<feature type="region of interest" description="Disordered" evidence="1">
    <location>
        <begin position="91"/>
        <end position="114"/>
    </location>
</feature>
<name>A0ABD3IZ47_EUCGL</name>
<dbReference type="EMBL" id="JBJKBG010000010">
    <property type="protein sequence ID" value="KAL3719549.1"/>
    <property type="molecule type" value="Genomic_DNA"/>
</dbReference>
<feature type="region of interest" description="Disordered" evidence="1">
    <location>
        <begin position="22"/>
        <end position="60"/>
    </location>
</feature>
<comment type="caution">
    <text evidence="2">The sequence shown here is derived from an EMBL/GenBank/DDBJ whole genome shotgun (WGS) entry which is preliminary data.</text>
</comment>
<accession>A0ABD3IZ47</accession>
<feature type="compositionally biased region" description="Basic and acidic residues" evidence="1">
    <location>
        <begin position="36"/>
        <end position="60"/>
    </location>
</feature>
<feature type="compositionally biased region" description="Basic residues" evidence="1">
    <location>
        <begin position="96"/>
        <end position="105"/>
    </location>
</feature>
<evidence type="ECO:0000313" key="2">
    <source>
        <dbReference type="EMBL" id="KAL3719549.1"/>
    </source>
</evidence>
<dbReference type="PANTHER" id="PTHR34665:SF4">
    <property type="entry name" value="DUF3741 DOMAIN-CONTAINING PROTEIN"/>
    <property type="match status" value="1"/>
</dbReference>
<sequence length="154" mass="17463">MRVPSPCSFFDSIHAIINSSCETAWSPSPKPKPSRYKLEATKMAKSEPDATEAQRHDRGIRKENSLLDSYEIETICRQLDQFIEYCRHEKDGNSRARAHHHHQKNKSKEGSKLGRKVKVLWQRHALMCGAPEDVIKSIALKTRGVSQASFTSSS</sequence>
<dbReference type="AlphaFoldDB" id="A0ABD3IZ47"/>
<dbReference type="Proteomes" id="UP001634007">
    <property type="component" value="Unassembled WGS sequence"/>
</dbReference>
<keyword evidence="3" id="KW-1185">Reference proteome</keyword>
<gene>
    <name evidence="2" type="ORF">ACJRO7_004507</name>
</gene>
<proteinExistence type="predicted"/>
<evidence type="ECO:0000256" key="1">
    <source>
        <dbReference type="SAM" id="MobiDB-lite"/>
    </source>
</evidence>